<comment type="caution">
    <text evidence="1">The sequence shown here is derived from an EMBL/GenBank/DDBJ whole genome shotgun (WGS) entry which is preliminary data.</text>
</comment>
<name>A0A7C1CUS6_9BACT</name>
<organism evidence="1">
    <name type="scientific">Mesotoga infera</name>
    <dbReference type="NCBI Taxonomy" id="1236046"/>
    <lineage>
        <taxon>Bacteria</taxon>
        <taxon>Thermotogati</taxon>
        <taxon>Thermotogota</taxon>
        <taxon>Thermotogae</taxon>
        <taxon>Kosmotogales</taxon>
        <taxon>Kosmotogaceae</taxon>
        <taxon>Mesotoga</taxon>
    </lineage>
</organism>
<dbReference type="Proteomes" id="UP000886198">
    <property type="component" value="Unassembled WGS sequence"/>
</dbReference>
<reference evidence="1" key="1">
    <citation type="journal article" date="2020" name="mSystems">
        <title>Genome- and Community-Level Interaction Insights into Carbon Utilization and Element Cycling Functions of Hydrothermarchaeota in Hydrothermal Sediment.</title>
        <authorList>
            <person name="Zhou Z."/>
            <person name="Liu Y."/>
            <person name="Xu W."/>
            <person name="Pan J."/>
            <person name="Luo Z.H."/>
            <person name="Li M."/>
        </authorList>
    </citation>
    <scope>NUCLEOTIDE SEQUENCE [LARGE SCALE GENOMIC DNA]</scope>
    <source>
        <strain evidence="1">SpSt-1179</strain>
    </source>
</reference>
<proteinExistence type="predicted"/>
<evidence type="ECO:0000313" key="1">
    <source>
        <dbReference type="EMBL" id="HDP78557.1"/>
    </source>
</evidence>
<accession>A0A7C1CUS6</accession>
<dbReference type="EMBL" id="DSBT01000318">
    <property type="protein sequence ID" value="HDP78557.1"/>
    <property type="molecule type" value="Genomic_DNA"/>
</dbReference>
<sequence>MRRLSRVFRVRPFILMKDFYGNGHTLAVAAIIEAQDSMLVEITDERLDLEAYEECVKGVEEEIFTPYDLVGRIINHEDYRVLWYERCERLHEELKLKRSIM</sequence>
<dbReference type="AlphaFoldDB" id="A0A7C1CUS6"/>
<protein>
    <submittedName>
        <fullName evidence="1">Uncharacterized protein</fullName>
    </submittedName>
</protein>
<gene>
    <name evidence="1" type="ORF">ENN47_10335</name>
</gene>